<name>A0A0D6JDB9_9HYPH</name>
<dbReference type="EMBL" id="LN829119">
    <property type="protein sequence ID" value="CPR17852.1"/>
    <property type="molecule type" value="Genomic_DNA"/>
</dbReference>
<dbReference type="KEGG" id="fil:BN1229_v1_1446"/>
<organism evidence="1 2">
    <name type="scientific">Candidatus Filomicrobium marinum</name>
    <dbReference type="NCBI Taxonomy" id="1608628"/>
    <lineage>
        <taxon>Bacteria</taxon>
        <taxon>Pseudomonadati</taxon>
        <taxon>Pseudomonadota</taxon>
        <taxon>Alphaproteobacteria</taxon>
        <taxon>Hyphomicrobiales</taxon>
        <taxon>Hyphomicrobiaceae</taxon>
        <taxon>Filomicrobium</taxon>
    </lineage>
</organism>
<keyword evidence="2" id="KW-1185">Reference proteome</keyword>
<dbReference type="Proteomes" id="UP000033187">
    <property type="component" value="Chromosome 1"/>
</dbReference>
<proteinExistence type="predicted"/>
<sequence length="89" mass="9844">METFGSGPLIGLPQNIQKTRQRLAVFLKIRAALHAIKASIRASHTSTFLGKFSKEARIFVRQIIVAATGLRHAIRSPSTRRRVTSDFAA</sequence>
<dbReference type="AlphaFoldDB" id="A0A0D6JDB9"/>
<accession>A0A0D6JDB9</accession>
<protein>
    <submittedName>
        <fullName evidence="1">Uncharacterized protein</fullName>
    </submittedName>
</protein>
<evidence type="ECO:0000313" key="1">
    <source>
        <dbReference type="EMBL" id="CPR17852.1"/>
    </source>
</evidence>
<gene>
    <name evidence="1" type="ORF">YBN1229_v1_1447</name>
</gene>
<dbReference type="KEGG" id="fiy:BN1229_v1_1447"/>
<reference evidence="2" key="1">
    <citation type="submission" date="2015-02" db="EMBL/GenBank/DDBJ databases">
        <authorList>
            <person name="Chooi Y.-H."/>
        </authorList>
    </citation>
    <scope>NUCLEOTIDE SEQUENCE [LARGE SCALE GENOMIC DNA]</scope>
    <source>
        <strain evidence="2">strain Y</strain>
    </source>
</reference>
<evidence type="ECO:0000313" key="2">
    <source>
        <dbReference type="Proteomes" id="UP000033187"/>
    </source>
</evidence>